<dbReference type="Proteomes" id="UP000478052">
    <property type="component" value="Unassembled WGS sequence"/>
</dbReference>
<evidence type="ECO:0000313" key="2">
    <source>
        <dbReference type="Proteomes" id="UP000478052"/>
    </source>
</evidence>
<organism evidence="1 2">
    <name type="scientific">Aphis craccivora</name>
    <name type="common">Cowpea aphid</name>
    <dbReference type="NCBI Taxonomy" id="307492"/>
    <lineage>
        <taxon>Eukaryota</taxon>
        <taxon>Metazoa</taxon>
        <taxon>Ecdysozoa</taxon>
        <taxon>Arthropoda</taxon>
        <taxon>Hexapoda</taxon>
        <taxon>Insecta</taxon>
        <taxon>Pterygota</taxon>
        <taxon>Neoptera</taxon>
        <taxon>Paraneoptera</taxon>
        <taxon>Hemiptera</taxon>
        <taxon>Sternorrhyncha</taxon>
        <taxon>Aphidomorpha</taxon>
        <taxon>Aphidoidea</taxon>
        <taxon>Aphididae</taxon>
        <taxon>Aphidini</taxon>
        <taxon>Aphis</taxon>
        <taxon>Aphis</taxon>
    </lineage>
</organism>
<name>A0A6G0WNI6_APHCR</name>
<proteinExistence type="predicted"/>
<sequence length="1037" mass="119198">IKSKKSIRDRTPTKLFKILIKYSLYKQIQPVEKKYQTRLGPRKYWRLQVRWTDLILDTFWEQHKLPCTFVIKKHHVSYSGRGDFITFSGNCVDENCKAAFFGDVADEPIADNDVEVSIITADTISVEHTENKKRFLRYPKRKKIGEVVQCIGATQWQRNFADECMEFGDDQPPTFYSKDILRKAKQDVVDSNLGIQGSDPVLSLIELKHGSEHNGSIHTISIDKIFVHYWSPMQCHMYKAIRRKKWVTISVDATGSLILPYQRTSSKISSGHIFLYQMVTSYESQTIPIAQQLSEKQDTLSIYYWMANWVSSGMKPPDECISDYSKALLGAITRAFCNKMSLQEYTEACFSCLVNNSTNVPTSFIRIDVAHLVHMICRWKCLQGRKPIKDFYVRAIGLLIQSEYFDIFESILRSILILALAETDGYDDNVKQETPSETARIFLENVISGVKNMDIVDGEKYKGISNDNKFYFDSEQNENKSLDTSLLTTWLNSVEKDCIQESVVKGKRLNAYYCPELKRPLLNICKEFPLWSGVMVKIFKCPNKIGSSARIEGYFADLKSTVIDKRKPRLRLDKFVVTHLRAIRGSMKIAKSVTKTNEFQFNQGDDNGNAINLREIDNAILRNHVITDTITDDSEQDEIETADDDLIWKPKIKNAITDTTDNSEKEDEIEAADDDLIWKPKIKNSITDTTDNSEKEDEIETADDDLIWKPKIKNGTIDTRDDSEEEHTLKCNSEIMELQEKENWKNKAQSPKKRKSLYLVNHPEIKYKLRAKLKHTIDILRNGNCLNPTPLKIGEKTIKYKVLNTCPFDAVIQAIATGYIDSNTYADYVNVSTNSILQLSKYLVHNGANSSLYTQRATILESSGQKSKLMCGVMELDCRFNVANLLDILIKDEPSIWEYHTCDTEARQFMKPMVFIPINIGELHKGGFKQMQNAIDKMIPDPIATYNRKCYHSGCNGTIVVTKTLNQHIWFDTIMYQGMDKEYKLEDIPLNINIHGYKYRFVAVIAFIEGVVGSVSHYVTYCRRIHGYWECHDDLSL</sequence>
<feature type="non-terminal residue" evidence="1">
    <location>
        <position position="1037"/>
    </location>
</feature>
<protein>
    <recommendedName>
        <fullName evidence="3">USP domain-containing protein</fullName>
    </recommendedName>
</protein>
<gene>
    <name evidence="1" type="ORF">FWK35_00030602</name>
</gene>
<dbReference type="AlphaFoldDB" id="A0A6G0WNI6"/>
<comment type="caution">
    <text evidence="1">The sequence shown here is derived from an EMBL/GenBank/DDBJ whole genome shotgun (WGS) entry which is preliminary data.</text>
</comment>
<keyword evidence="2" id="KW-1185">Reference proteome</keyword>
<feature type="non-terminal residue" evidence="1">
    <location>
        <position position="1"/>
    </location>
</feature>
<accession>A0A6G0WNI6</accession>
<dbReference type="EMBL" id="VUJU01008559">
    <property type="protein sequence ID" value="KAF0728934.1"/>
    <property type="molecule type" value="Genomic_DNA"/>
</dbReference>
<reference evidence="1 2" key="1">
    <citation type="submission" date="2019-08" db="EMBL/GenBank/DDBJ databases">
        <title>Whole genome of Aphis craccivora.</title>
        <authorList>
            <person name="Voronova N.V."/>
            <person name="Shulinski R.S."/>
            <person name="Bandarenka Y.V."/>
            <person name="Zhorov D.G."/>
            <person name="Warner D."/>
        </authorList>
    </citation>
    <scope>NUCLEOTIDE SEQUENCE [LARGE SCALE GENOMIC DNA]</scope>
    <source>
        <strain evidence="1">180601</strain>
        <tissue evidence="1">Whole Body</tissue>
    </source>
</reference>
<evidence type="ECO:0008006" key="3">
    <source>
        <dbReference type="Google" id="ProtNLM"/>
    </source>
</evidence>
<evidence type="ECO:0000313" key="1">
    <source>
        <dbReference type="EMBL" id="KAF0728934.1"/>
    </source>
</evidence>
<dbReference type="OrthoDB" id="10055366at2759"/>